<dbReference type="GO" id="GO:0005576">
    <property type="term" value="C:extracellular region"/>
    <property type="evidence" value="ECO:0007669"/>
    <property type="project" value="TreeGrafter"/>
</dbReference>
<accession>A0A8D8MDT1</accession>
<dbReference type="InterPro" id="IPR001223">
    <property type="entry name" value="Glyco_hydro18_cat"/>
</dbReference>
<dbReference type="Gene3D" id="3.20.20.80">
    <property type="entry name" value="Glycosidases"/>
    <property type="match status" value="1"/>
</dbReference>
<feature type="chain" id="PRO_5033954932" evidence="2">
    <location>
        <begin position="23"/>
        <end position="475"/>
    </location>
</feature>
<proteinExistence type="predicted"/>
<organism evidence="4">
    <name type="scientific">Cacopsylla melanoneura</name>
    <dbReference type="NCBI Taxonomy" id="428564"/>
    <lineage>
        <taxon>Eukaryota</taxon>
        <taxon>Metazoa</taxon>
        <taxon>Ecdysozoa</taxon>
        <taxon>Arthropoda</taxon>
        <taxon>Hexapoda</taxon>
        <taxon>Insecta</taxon>
        <taxon>Pterygota</taxon>
        <taxon>Neoptera</taxon>
        <taxon>Paraneoptera</taxon>
        <taxon>Hemiptera</taxon>
        <taxon>Sternorrhyncha</taxon>
        <taxon>Psylloidea</taxon>
        <taxon>Psyllidae</taxon>
        <taxon>Psyllinae</taxon>
        <taxon>Cacopsylla</taxon>
    </lineage>
</organism>
<reference evidence="4" key="1">
    <citation type="submission" date="2021-05" db="EMBL/GenBank/DDBJ databases">
        <authorList>
            <person name="Alioto T."/>
            <person name="Alioto T."/>
            <person name="Gomez Garrido J."/>
        </authorList>
    </citation>
    <scope>NUCLEOTIDE SEQUENCE</scope>
</reference>
<dbReference type="GO" id="GO:0004568">
    <property type="term" value="F:chitinase activity"/>
    <property type="evidence" value="ECO:0007669"/>
    <property type="project" value="TreeGrafter"/>
</dbReference>
<feature type="compositionally biased region" description="Polar residues" evidence="1">
    <location>
        <begin position="464"/>
        <end position="475"/>
    </location>
</feature>
<dbReference type="SUPFAM" id="SSF54556">
    <property type="entry name" value="Chitinase insertion domain"/>
    <property type="match status" value="1"/>
</dbReference>
<dbReference type="SUPFAM" id="SSF51445">
    <property type="entry name" value="(Trans)glycosidases"/>
    <property type="match status" value="1"/>
</dbReference>
<dbReference type="GO" id="GO:0008061">
    <property type="term" value="F:chitin binding"/>
    <property type="evidence" value="ECO:0007669"/>
    <property type="project" value="InterPro"/>
</dbReference>
<dbReference type="PROSITE" id="PS51910">
    <property type="entry name" value="GH18_2"/>
    <property type="match status" value="1"/>
</dbReference>
<protein>
    <submittedName>
        <fullName evidence="4">Probable chitinase 3</fullName>
    </submittedName>
</protein>
<feature type="region of interest" description="Disordered" evidence="1">
    <location>
        <begin position="429"/>
        <end position="475"/>
    </location>
</feature>
<dbReference type="AlphaFoldDB" id="A0A8D8MDT1"/>
<dbReference type="EMBL" id="HBUF01052883">
    <property type="protein sequence ID" value="CAG6622594.1"/>
    <property type="molecule type" value="Transcribed_RNA"/>
</dbReference>
<dbReference type="InterPro" id="IPR011583">
    <property type="entry name" value="Chitinase_II/V-like_cat"/>
</dbReference>
<dbReference type="InterPro" id="IPR029070">
    <property type="entry name" value="Chitinase_insertion_sf"/>
</dbReference>
<evidence type="ECO:0000256" key="2">
    <source>
        <dbReference type="SAM" id="SignalP"/>
    </source>
</evidence>
<feature type="signal peptide" evidence="2">
    <location>
        <begin position="1"/>
        <end position="22"/>
    </location>
</feature>
<dbReference type="EMBL" id="HBUF01052888">
    <property type="protein sequence ID" value="CAG6622604.1"/>
    <property type="molecule type" value="Transcribed_RNA"/>
</dbReference>
<dbReference type="PANTHER" id="PTHR11177:SF317">
    <property type="entry name" value="CHITINASE 12-RELATED"/>
    <property type="match status" value="1"/>
</dbReference>
<dbReference type="EMBL" id="HBUF01052889">
    <property type="protein sequence ID" value="CAG6622606.1"/>
    <property type="molecule type" value="Transcribed_RNA"/>
</dbReference>
<feature type="compositionally biased region" description="Polar residues" evidence="1">
    <location>
        <begin position="437"/>
        <end position="457"/>
    </location>
</feature>
<dbReference type="GO" id="GO:0006032">
    <property type="term" value="P:chitin catabolic process"/>
    <property type="evidence" value="ECO:0007669"/>
    <property type="project" value="TreeGrafter"/>
</dbReference>
<dbReference type="EMBL" id="HBUF01052890">
    <property type="protein sequence ID" value="CAG6622608.1"/>
    <property type="molecule type" value="Transcribed_RNA"/>
</dbReference>
<evidence type="ECO:0000313" key="4">
    <source>
        <dbReference type="EMBL" id="CAG6622608.1"/>
    </source>
</evidence>
<name>A0A8D8MDT1_9HEMI</name>
<dbReference type="InterPro" id="IPR050314">
    <property type="entry name" value="Glycosyl_Hydrlase_18"/>
</dbReference>
<dbReference type="InterPro" id="IPR017853">
    <property type="entry name" value="GH"/>
</dbReference>
<evidence type="ECO:0000256" key="1">
    <source>
        <dbReference type="SAM" id="MobiDB-lite"/>
    </source>
</evidence>
<evidence type="ECO:0000259" key="3">
    <source>
        <dbReference type="PROSITE" id="PS51910"/>
    </source>
</evidence>
<feature type="domain" description="GH18" evidence="3">
    <location>
        <begin position="31"/>
        <end position="430"/>
    </location>
</feature>
<keyword evidence="2" id="KW-0732">Signal</keyword>
<dbReference type="GO" id="GO:0005975">
    <property type="term" value="P:carbohydrate metabolic process"/>
    <property type="evidence" value="ECO:0007669"/>
    <property type="project" value="InterPro"/>
</dbReference>
<sequence length="475" mass="51561">MNLIYTGLFLVTCITIFKGTDAVSDPITPGCRKVCYFTNWASNDTNTPYSAAFTPEDIDFSLCNFIVYADFGLDETNLTIRSRDPKTDFGTNGGLDLISRVITAANASNTPVLATVGGAGEDCRQLSIISTNETVQDAFVKQAVEFLTQYGFRGLVLDYEYPQRIDDGIKDIIKPGDDEKVGFSKLIQKLRLEFDKHNFYLVATVDIDIEHIDTYYEPKILNDNLDWLELLTYDYHTPNEDTIGLVAPLIPYGNENATHNVVSNEDTIGLGAPLIPYGNENSTFNVKASVEAWLNKGIAPGKLVIGVPFYGVSYKLDSKTNHGIGAHASDVGLKEGTVFYHEICELKAQGWTVVNSENGTPIGGSYAFHEDMWVGFDDVTDVQAKAQYIREKQLAGFAAFALDGDDYKGSKCGVGKYPLLSALSKDVNSAAPKSHDTPLTITTGASGSEDTLTTTTAAGAEDILTTTTAAPGSQE</sequence>
<dbReference type="Gene3D" id="3.10.50.10">
    <property type="match status" value="1"/>
</dbReference>
<dbReference type="SMART" id="SM00636">
    <property type="entry name" value="Glyco_18"/>
    <property type="match status" value="1"/>
</dbReference>
<dbReference type="PANTHER" id="PTHR11177">
    <property type="entry name" value="CHITINASE"/>
    <property type="match status" value="1"/>
</dbReference>
<dbReference type="Pfam" id="PF00704">
    <property type="entry name" value="Glyco_hydro_18"/>
    <property type="match status" value="1"/>
</dbReference>